<accession>A0AAN1RUF2</accession>
<evidence type="ECO:0000313" key="1">
    <source>
        <dbReference type="EMBL" id="AZW16277.1"/>
    </source>
</evidence>
<dbReference type="Proteomes" id="UP000282741">
    <property type="component" value="Chromosome"/>
</dbReference>
<gene>
    <name evidence="1" type="ORF">CS347_05545</name>
</gene>
<proteinExistence type="predicted"/>
<protein>
    <submittedName>
        <fullName evidence="1">Uncharacterized protein</fullName>
    </submittedName>
</protein>
<evidence type="ECO:0000313" key="2">
    <source>
        <dbReference type="Proteomes" id="UP000282741"/>
    </source>
</evidence>
<reference evidence="2" key="1">
    <citation type="submission" date="2017-10" db="EMBL/GenBank/DDBJ databases">
        <title>Whole genome sequencing of various Bordetella species.</title>
        <authorList>
            <person name="Weigand M.R."/>
            <person name="Loparev V."/>
            <person name="Peng Y."/>
            <person name="Bowden K.E."/>
            <person name="Tondella M.L."/>
            <person name="Williams M.M."/>
        </authorList>
    </citation>
    <scope>NUCLEOTIDE SEQUENCE [LARGE SCALE GENOMIC DNA]</scope>
    <source>
        <strain evidence="2">H720</strain>
    </source>
</reference>
<dbReference type="EMBL" id="CP024172">
    <property type="protein sequence ID" value="AZW16277.1"/>
    <property type="molecule type" value="Genomic_DNA"/>
</dbReference>
<dbReference type="AlphaFoldDB" id="A0AAN1RUF2"/>
<sequence length="67" mass="7317">MRSMDRGHDGCADQACECTARSGYRDITSSTAIAMLKMRRWRRSVSQRRGVVPKAAQTATLGALTTA</sequence>
<name>A0AAN1RUF2_9BORD</name>
<organism evidence="1 2">
    <name type="scientific">Bordetella hinzii</name>
    <dbReference type="NCBI Taxonomy" id="103855"/>
    <lineage>
        <taxon>Bacteria</taxon>
        <taxon>Pseudomonadati</taxon>
        <taxon>Pseudomonadota</taxon>
        <taxon>Betaproteobacteria</taxon>
        <taxon>Burkholderiales</taxon>
        <taxon>Alcaligenaceae</taxon>
        <taxon>Bordetella</taxon>
    </lineage>
</organism>